<dbReference type="SUPFAM" id="SSF53300">
    <property type="entry name" value="vWA-like"/>
    <property type="match status" value="1"/>
</dbReference>
<dbReference type="GO" id="GO:0009289">
    <property type="term" value="C:pilus"/>
    <property type="evidence" value="ECO:0007669"/>
    <property type="project" value="UniProtKB-SubCell"/>
</dbReference>
<keyword evidence="3" id="KW-1029">Fimbrium biogenesis</keyword>
<comment type="subcellular location">
    <subcellularLocation>
        <location evidence="1">Fimbrium</location>
    </subcellularLocation>
</comment>
<evidence type="ECO:0000256" key="4">
    <source>
        <dbReference type="ARBA" id="ARBA00022723"/>
    </source>
</evidence>
<evidence type="ECO:0000256" key="7">
    <source>
        <dbReference type="SAM" id="SignalP"/>
    </source>
</evidence>
<dbReference type="EMBL" id="DSOV01000071">
    <property type="protein sequence ID" value="HEN43646.1"/>
    <property type="molecule type" value="Genomic_DNA"/>
</dbReference>
<dbReference type="InterPro" id="IPR018391">
    <property type="entry name" value="PQQ_b-propeller_rpt"/>
</dbReference>
<gene>
    <name evidence="9" type="ORF">ENQ87_14995</name>
</gene>
<dbReference type="Gene3D" id="3.40.50.410">
    <property type="entry name" value="von Willebrand factor, type A domain"/>
    <property type="match status" value="1"/>
</dbReference>
<evidence type="ECO:0000256" key="1">
    <source>
        <dbReference type="ARBA" id="ARBA00004561"/>
    </source>
</evidence>
<dbReference type="SUPFAM" id="SSF50998">
    <property type="entry name" value="Quinoprotein alcohol dehydrogenase-like"/>
    <property type="match status" value="1"/>
</dbReference>
<keyword evidence="6" id="KW-0281">Fimbrium</keyword>
<evidence type="ECO:0000256" key="3">
    <source>
        <dbReference type="ARBA" id="ARBA00022558"/>
    </source>
</evidence>
<keyword evidence="7" id="KW-0732">Signal</keyword>
<comment type="caution">
    <text evidence="9">The sequence shown here is derived from an EMBL/GenBank/DDBJ whole genome shotgun (WGS) entry which is preliminary data.</text>
</comment>
<proteinExistence type="inferred from homology"/>
<evidence type="ECO:0000259" key="8">
    <source>
        <dbReference type="Pfam" id="PF05567"/>
    </source>
</evidence>
<accession>A0A831XMX1</accession>
<feature type="chain" id="PRO_5032633399" evidence="7">
    <location>
        <begin position="34"/>
        <end position="1023"/>
    </location>
</feature>
<keyword evidence="5" id="KW-0106">Calcium</keyword>
<dbReference type="Pfam" id="PF05567">
    <property type="entry name" value="T4P_PilY1"/>
    <property type="match status" value="1"/>
</dbReference>
<dbReference type="Gene3D" id="2.130.10.10">
    <property type="entry name" value="YVTN repeat-like/Quinoprotein amine dehydrogenase"/>
    <property type="match status" value="1"/>
</dbReference>
<dbReference type="GO" id="GO:0046872">
    <property type="term" value="F:metal ion binding"/>
    <property type="evidence" value="ECO:0007669"/>
    <property type="project" value="UniProtKB-KW"/>
</dbReference>
<comment type="similarity">
    <text evidence="2">Belongs to the PilY1 family.</text>
</comment>
<evidence type="ECO:0000313" key="9">
    <source>
        <dbReference type="EMBL" id="HEN43646.1"/>
    </source>
</evidence>
<evidence type="ECO:0000256" key="2">
    <source>
        <dbReference type="ARBA" id="ARBA00008387"/>
    </source>
</evidence>
<evidence type="ECO:0000256" key="6">
    <source>
        <dbReference type="ARBA" id="ARBA00023263"/>
    </source>
</evidence>
<dbReference type="AlphaFoldDB" id="A0A831XMX1"/>
<feature type="domain" description="PilY1 beta-propeller" evidence="8">
    <location>
        <begin position="569"/>
        <end position="891"/>
    </location>
</feature>
<dbReference type="InterPro" id="IPR011047">
    <property type="entry name" value="Quinoprotein_ADH-like_sf"/>
</dbReference>
<dbReference type="InterPro" id="IPR008707">
    <property type="entry name" value="B-propeller_PilY1"/>
</dbReference>
<sequence length="1023" mass="110014">MFTSTLFSRKVMRILSVLVTIAHIPAAPGIAWADDTEIYSAGATMKPMVMIIMDNSGSMDDAVPYDNVTTYAGTYASATRYEYKCVKKNKKNQCIETVWQEYTGAFTDNINKDGGIDIAGQDGIDDNNSGLKTGNRLNYEATPATSKISTAKGVMNNLVDLMYDQVDFGFMKFNTEDGGNVISKIGATITAMHGQISAINATTWTPLAEALTDAGRYFEDTYTGQYSPWSSSNWCQKAFVIIVTDGEPTHDTDTSIVGHFLGRGKTGITDANRGEKWDQNGDYFKHSDTKNDPLNNDVWIADDTYGDTYPQTFLDDVASYLYRNDLRSDLQGTQNVTTYTIGFAHNSPLLQKTAQEGGGLYFTANNAAELEHSLLMALDDIAKKLQTYTAPVVPITRTSSGDKMYLAFFKPLAYSKFWVGDLHKYGLSSSNQIIDSAGNAATDSSGAMLDTAVPYWSVASALKSRASARNIYTYLGTNSSLADSANAFTTSNDGLTAALLGNPAKSNAANAATTARDDLINFIHGQDAFDEDGDLNWTEKRDFILGDILHSVPLVVDYNGPTAVNPNRHIFFGANDGMLHCIDDTDGSEKWAFVPPDALPRLKLFEEGTSHPYFVDGSVKLYQERNSAGVITKAIVIFGQRAGGDNYYALDVTNPAAPQLLWRINSSSAGFSELGQTWSDPLIAKVKKNDASGVAVTHDAIIFGAGFDPAQANAEAVATAAKGRGVFIVDLMTGALLSSFQHAVGNGMNYAIPSTVAAVDMDANGIVDRLYLGDLGGNLWRIGKSPNSAVAGDAEKDINLIDNWGIRRLFAANPGADGSSGRKIFYQPEIALQLGHNYIYFSTGDRDNPRSDSVVDRLYGVKDINADESVFATLTENNLTNQTSVVSTSTTPLATSGWYIRLIAAAGEKSLAAPVLFNKYVLFGSFLPNNALCDIGGGAKLYAVNYQNGLYTRYALGNGIPTEAVLVVRPTGTTAFVGAGGGVINLSSLTPETSGAGSGNSTPISEVFNFVTGIIPISWREVF</sequence>
<reference evidence="9" key="1">
    <citation type="journal article" date="2020" name="mSystems">
        <title>Genome- and Community-Level Interaction Insights into Carbon Utilization and Element Cycling Functions of Hydrothermarchaeota in Hydrothermal Sediment.</title>
        <authorList>
            <person name="Zhou Z."/>
            <person name="Liu Y."/>
            <person name="Xu W."/>
            <person name="Pan J."/>
            <person name="Luo Z.H."/>
            <person name="Li M."/>
        </authorList>
    </citation>
    <scope>NUCLEOTIDE SEQUENCE [LARGE SCALE GENOMIC DNA]</scope>
    <source>
        <strain evidence="9">SpSt-349</strain>
    </source>
</reference>
<dbReference type="InterPro" id="IPR036465">
    <property type="entry name" value="vWFA_dom_sf"/>
</dbReference>
<feature type="signal peptide" evidence="7">
    <location>
        <begin position="1"/>
        <end position="33"/>
    </location>
</feature>
<protein>
    <submittedName>
        <fullName evidence="9">Type IV pilin biogenesis protein</fullName>
    </submittedName>
</protein>
<dbReference type="SMART" id="SM00564">
    <property type="entry name" value="PQQ"/>
    <property type="match status" value="2"/>
</dbReference>
<organism evidence="9">
    <name type="scientific">Geobacter metallireducens</name>
    <dbReference type="NCBI Taxonomy" id="28232"/>
    <lineage>
        <taxon>Bacteria</taxon>
        <taxon>Pseudomonadati</taxon>
        <taxon>Thermodesulfobacteriota</taxon>
        <taxon>Desulfuromonadia</taxon>
        <taxon>Geobacterales</taxon>
        <taxon>Geobacteraceae</taxon>
        <taxon>Geobacter</taxon>
    </lineage>
</organism>
<dbReference type="InterPro" id="IPR015943">
    <property type="entry name" value="WD40/YVTN_repeat-like_dom_sf"/>
</dbReference>
<name>A0A831XMX1_GEOME</name>
<keyword evidence="4" id="KW-0479">Metal-binding</keyword>
<evidence type="ECO:0000256" key="5">
    <source>
        <dbReference type="ARBA" id="ARBA00022837"/>
    </source>
</evidence>